<keyword evidence="2" id="KW-1185">Reference proteome</keyword>
<dbReference type="Proteomes" id="UP000064844">
    <property type="component" value="Chromosome"/>
</dbReference>
<dbReference type="EMBL" id="CP011307">
    <property type="protein sequence ID" value="ALP95298.1"/>
    <property type="molecule type" value="Genomic_DNA"/>
</dbReference>
<dbReference type="Gene3D" id="3.30.70.1950">
    <property type="match status" value="1"/>
</dbReference>
<reference evidence="2" key="2">
    <citation type="submission" date="2015-04" db="EMBL/GenBank/DDBJ databases">
        <title>A butyrogenic pathway from the amino acid lysine in a human gut commensal.</title>
        <authorList>
            <person name="de Vos W.M."/>
            <person name="Bui N.T.P."/>
            <person name="Plugge C.M."/>
            <person name="Ritari J."/>
        </authorList>
    </citation>
    <scope>NUCLEOTIDE SEQUENCE [LARGE SCALE GENOMIC DNA]</scope>
    <source>
        <strain evidence="2">AF211</strain>
    </source>
</reference>
<dbReference type="KEGG" id="ibu:IB211_02907"/>
<dbReference type="STRING" id="1297617.IB211_02907"/>
<organism evidence="1 2">
    <name type="scientific">Intestinimonas butyriciproducens</name>
    <dbReference type="NCBI Taxonomy" id="1297617"/>
    <lineage>
        <taxon>Bacteria</taxon>
        <taxon>Bacillati</taxon>
        <taxon>Bacillota</taxon>
        <taxon>Clostridia</taxon>
        <taxon>Eubacteriales</taxon>
        <taxon>Intestinimonas</taxon>
    </lineage>
</organism>
<evidence type="ECO:0000313" key="1">
    <source>
        <dbReference type="EMBL" id="ALP95298.1"/>
    </source>
</evidence>
<accession>A0A0S2W7R2</accession>
<dbReference type="InterPro" id="IPR038471">
    <property type="entry name" value="MecA_C_sf"/>
</dbReference>
<protein>
    <recommendedName>
        <fullName evidence="3">Adaptor protein</fullName>
    </recommendedName>
</protein>
<gene>
    <name evidence="1" type="ORF">IB211_02907</name>
</gene>
<name>A0A0S2W7R2_9FIRM</name>
<reference evidence="1 2" key="1">
    <citation type="journal article" date="2015" name="Nat. Commun.">
        <title>Production of butyrate from lysine and the Amadori product fructoselysine by a human gut commensal.</title>
        <authorList>
            <person name="Bui T.P."/>
            <person name="Ritari J."/>
            <person name="Boeren S."/>
            <person name="de Waard P."/>
            <person name="Plugge C.M."/>
            <person name="de Vos W.M."/>
        </authorList>
    </citation>
    <scope>NUCLEOTIDE SEQUENCE [LARGE SCALE GENOMIC DNA]</scope>
    <source>
        <strain evidence="1 2">AF211</strain>
    </source>
</reference>
<evidence type="ECO:0008006" key="3">
    <source>
        <dbReference type="Google" id="ProtNLM"/>
    </source>
</evidence>
<evidence type="ECO:0000313" key="2">
    <source>
        <dbReference type="Proteomes" id="UP000064844"/>
    </source>
</evidence>
<sequence>MTIQPIGAASVALYLTPDDLREHGLTPEELTEELALRLTREAFSQAGISVEGTLEIEAYPELCGVLVFARFQPPRRLWFTFRSLEEVLAAARALGNPAPEGDLVWCDGVYWLSLPADAERAACLLSEFTGPADSSPFLSSRLGEHGSTLLTGEALAVLLHYFPEKME</sequence>
<dbReference type="AlphaFoldDB" id="A0A0S2W7R2"/>
<dbReference type="eggNOG" id="ENOG50327F8">
    <property type="taxonomic scope" value="Bacteria"/>
</dbReference>
<dbReference type="RefSeq" id="WP_033118075.1">
    <property type="nucleotide sequence ID" value="NZ_CP011307.1"/>
</dbReference>
<proteinExistence type="predicted"/>